<sequence>MYRKTLRICLFGCDDQTAEAIARIKPLDRFEHEVFRRDALDAAAFCSCSIAVVDARSLAPHEAENAPQAFRPAADLSALQERRRAERMDRFGTVAVIADASDAAAWTSEDFTFIDALWTTPLDEARLAFEFGRLQQAAETAADLNLARTYLDTAIDSIPDLVWFKDAAGSHLKVNDAFCSVVDKTKQQVEGRGHYYIWDISPEEYATGEYVCLESEEETMRAGRTCLFDEQVKTPRGMRQFKTYKTPLFDEDGTVMGTVGIAHDVTALGNIANELDIVLNAIPFAVTIEDADGIVLNVNRATEEQFGIRPELVVGKRVESWPVELVAREDPSNIARPGTSEFAARIGGKVRTFVSAESPIVDVFGNKTGKMRIARETTLERKLERRVLEAARTDYMTGLFNRRFFHEQFAGRDMAGMQRTPLAVATIDLDGFKEVNDRYGHDAGDRTLMFAADLLKDAFDDGQVIRWGGDEFAVVLAGPAAEHARERVEEALERLQLESAHSEITVALSGSAGIATTDDPRLPIDELVKRSDRALYRAKHSGKARCCMYGEDD</sequence>
<dbReference type="InterPro" id="IPR035965">
    <property type="entry name" value="PAS-like_dom_sf"/>
</dbReference>
<dbReference type="SUPFAM" id="SSF55073">
    <property type="entry name" value="Nucleotide cyclase"/>
    <property type="match status" value="1"/>
</dbReference>
<dbReference type="PROSITE" id="PS50112">
    <property type="entry name" value="PAS"/>
    <property type="match status" value="1"/>
</dbReference>
<dbReference type="SMART" id="SM00267">
    <property type="entry name" value="GGDEF"/>
    <property type="match status" value="1"/>
</dbReference>
<proteinExistence type="predicted"/>
<feature type="domain" description="PAS" evidence="1">
    <location>
        <begin position="271"/>
        <end position="330"/>
    </location>
</feature>
<reference evidence="4" key="1">
    <citation type="submission" date="2018-01" db="EMBL/GenBank/DDBJ databases">
        <title>Rubneribacter badeniensis gen. nov., sp. nov., and Colonibacter rubneri, gen. nov., sp. nov., WGS of new members of the Eggerthellaceae.</title>
        <authorList>
            <person name="Danylec N."/>
            <person name="Stoll D.A."/>
            <person name="Doetsch A."/>
            <person name="Kulling S.E."/>
            <person name="Huch M."/>
        </authorList>
    </citation>
    <scope>NUCLEOTIDE SEQUENCE [LARGE SCALE GENOMIC DNA]</scope>
    <source>
        <strain evidence="4">ResAG-96</strain>
    </source>
</reference>
<dbReference type="InterPro" id="IPR052155">
    <property type="entry name" value="Biofilm_reg_signaling"/>
</dbReference>
<comment type="caution">
    <text evidence="3">The sequence shown here is derived from an EMBL/GenBank/DDBJ whole genome shotgun (WGS) entry which is preliminary data.</text>
</comment>
<dbReference type="InterPro" id="IPR013656">
    <property type="entry name" value="PAS_4"/>
</dbReference>
<dbReference type="Pfam" id="PF08448">
    <property type="entry name" value="PAS_4"/>
    <property type="match status" value="1"/>
</dbReference>
<dbReference type="InterPro" id="IPR029787">
    <property type="entry name" value="Nucleotide_cyclase"/>
</dbReference>
<dbReference type="Pfam" id="PF00990">
    <property type="entry name" value="GGDEF"/>
    <property type="match status" value="1"/>
</dbReference>
<evidence type="ECO:0000259" key="2">
    <source>
        <dbReference type="PROSITE" id="PS50887"/>
    </source>
</evidence>
<name>A0A2K2UEM5_9ACTN</name>
<dbReference type="CDD" id="cd01949">
    <property type="entry name" value="GGDEF"/>
    <property type="match status" value="1"/>
</dbReference>
<protein>
    <submittedName>
        <fullName evidence="3">Diguanylate cyclase</fullName>
    </submittedName>
</protein>
<dbReference type="InterPro" id="IPR000160">
    <property type="entry name" value="GGDEF_dom"/>
</dbReference>
<dbReference type="PANTHER" id="PTHR44757">
    <property type="entry name" value="DIGUANYLATE CYCLASE DGCP"/>
    <property type="match status" value="1"/>
</dbReference>
<feature type="domain" description="GGDEF" evidence="2">
    <location>
        <begin position="420"/>
        <end position="551"/>
    </location>
</feature>
<dbReference type="RefSeq" id="WP_103264070.1">
    <property type="nucleotide sequence ID" value="NZ_CABMLE010000001.1"/>
</dbReference>
<dbReference type="NCBIfam" id="TIGR00229">
    <property type="entry name" value="sensory_box"/>
    <property type="match status" value="2"/>
</dbReference>
<evidence type="ECO:0000313" key="4">
    <source>
        <dbReference type="Proteomes" id="UP000236197"/>
    </source>
</evidence>
<dbReference type="Pfam" id="PF00989">
    <property type="entry name" value="PAS"/>
    <property type="match status" value="1"/>
</dbReference>
<dbReference type="InterPro" id="IPR043128">
    <property type="entry name" value="Rev_trsase/Diguanyl_cyclase"/>
</dbReference>
<evidence type="ECO:0000313" key="3">
    <source>
        <dbReference type="EMBL" id="PNV68744.1"/>
    </source>
</evidence>
<dbReference type="AlphaFoldDB" id="A0A2K2UEM5"/>
<dbReference type="EMBL" id="PPEK01000001">
    <property type="protein sequence ID" value="PNV68744.1"/>
    <property type="molecule type" value="Genomic_DNA"/>
</dbReference>
<dbReference type="NCBIfam" id="TIGR00254">
    <property type="entry name" value="GGDEF"/>
    <property type="match status" value="1"/>
</dbReference>
<dbReference type="OrthoDB" id="23692at2"/>
<dbReference type="GO" id="GO:0006355">
    <property type="term" value="P:regulation of DNA-templated transcription"/>
    <property type="evidence" value="ECO:0007669"/>
    <property type="project" value="InterPro"/>
</dbReference>
<dbReference type="Gene3D" id="3.30.70.270">
    <property type="match status" value="1"/>
</dbReference>
<dbReference type="InterPro" id="IPR000014">
    <property type="entry name" value="PAS"/>
</dbReference>
<dbReference type="Proteomes" id="UP000236197">
    <property type="component" value="Unassembled WGS sequence"/>
</dbReference>
<evidence type="ECO:0000259" key="1">
    <source>
        <dbReference type="PROSITE" id="PS50112"/>
    </source>
</evidence>
<dbReference type="SUPFAM" id="SSF55785">
    <property type="entry name" value="PYP-like sensor domain (PAS domain)"/>
    <property type="match status" value="2"/>
</dbReference>
<gene>
    <name evidence="3" type="ORF">C2L71_01845</name>
</gene>
<organism evidence="3 4">
    <name type="scientific">Enteroscipio rubneri</name>
    <dbReference type="NCBI Taxonomy" id="2070686"/>
    <lineage>
        <taxon>Bacteria</taxon>
        <taxon>Bacillati</taxon>
        <taxon>Actinomycetota</taxon>
        <taxon>Coriobacteriia</taxon>
        <taxon>Eggerthellales</taxon>
        <taxon>Eggerthellaceae</taxon>
        <taxon>Enteroscipio</taxon>
    </lineage>
</organism>
<accession>A0A2K2UEM5</accession>
<dbReference type="SMART" id="SM00091">
    <property type="entry name" value="PAS"/>
    <property type="match status" value="2"/>
</dbReference>
<dbReference type="PROSITE" id="PS50887">
    <property type="entry name" value="GGDEF"/>
    <property type="match status" value="1"/>
</dbReference>
<dbReference type="InterPro" id="IPR013767">
    <property type="entry name" value="PAS_fold"/>
</dbReference>
<dbReference type="PANTHER" id="PTHR44757:SF2">
    <property type="entry name" value="BIOFILM ARCHITECTURE MAINTENANCE PROTEIN MBAA"/>
    <property type="match status" value="1"/>
</dbReference>
<keyword evidence="4" id="KW-1185">Reference proteome</keyword>
<dbReference type="Gene3D" id="3.30.450.20">
    <property type="entry name" value="PAS domain"/>
    <property type="match status" value="2"/>
</dbReference>